<keyword evidence="10" id="KW-1185">Reference proteome</keyword>
<evidence type="ECO:0000256" key="1">
    <source>
        <dbReference type="ARBA" id="ARBA00004651"/>
    </source>
</evidence>
<dbReference type="InterPro" id="IPR051085">
    <property type="entry name" value="MB_O-acyltransferase"/>
</dbReference>
<dbReference type="GO" id="GO:0042121">
    <property type="term" value="P:alginic acid biosynthetic process"/>
    <property type="evidence" value="ECO:0007669"/>
    <property type="project" value="InterPro"/>
</dbReference>
<comment type="subcellular location">
    <subcellularLocation>
        <location evidence="1">Cell membrane</location>
        <topology evidence="1">Multi-pass membrane protein</topology>
    </subcellularLocation>
</comment>
<comment type="similarity">
    <text evidence="2 7">Belongs to the membrane-bound acyltransferase family.</text>
</comment>
<evidence type="ECO:0000256" key="5">
    <source>
        <dbReference type="ARBA" id="ARBA00022989"/>
    </source>
</evidence>
<dbReference type="PANTHER" id="PTHR13285">
    <property type="entry name" value="ACYLTRANSFERASE"/>
    <property type="match status" value="1"/>
</dbReference>
<dbReference type="KEGG" id="vfa:MM35RIKEN_19700"/>
<proteinExistence type="inferred from homology"/>
<reference evidence="9" key="1">
    <citation type="submission" date="2020-09" db="EMBL/GenBank/DDBJ databases">
        <title>New species isolated from human feces.</title>
        <authorList>
            <person name="Kitahara M."/>
            <person name="Shigeno Y."/>
            <person name="Shime M."/>
            <person name="Matsumoto Y."/>
            <person name="Nakamura S."/>
            <person name="Motooka D."/>
            <person name="Fukuoka S."/>
            <person name="Nishikawa H."/>
            <person name="Benno Y."/>
        </authorList>
    </citation>
    <scope>NUCLEOTIDE SEQUENCE</scope>
    <source>
        <strain evidence="9">MM35</strain>
        <plasmid evidence="9">pMM35_01</plasmid>
    </source>
</reference>
<dbReference type="GO" id="GO:0005886">
    <property type="term" value="C:plasma membrane"/>
    <property type="evidence" value="ECO:0007669"/>
    <property type="project" value="UniProtKB-SubCell"/>
</dbReference>
<organism evidence="9 10">
    <name type="scientific">Vescimonas fastidiosa</name>
    <dbReference type="NCBI Taxonomy" id="2714353"/>
    <lineage>
        <taxon>Bacteria</taxon>
        <taxon>Bacillati</taxon>
        <taxon>Bacillota</taxon>
        <taxon>Clostridia</taxon>
        <taxon>Eubacteriales</taxon>
        <taxon>Oscillospiraceae</taxon>
        <taxon>Vescimonas</taxon>
    </lineage>
</organism>
<dbReference type="Pfam" id="PF03062">
    <property type="entry name" value="MBOAT"/>
    <property type="match status" value="1"/>
</dbReference>
<gene>
    <name evidence="9" type="ORF">MM35RIKEN_19700</name>
</gene>
<dbReference type="AlphaFoldDB" id="A0A810PTL4"/>
<feature type="transmembrane region" description="Helical" evidence="8">
    <location>
        <begin position="451"/>
        <end position="468"/>
    </location>
</feature>
<keyword evidence="9" id="KW-0614">Plasmid</keyword>
<evidence type="ECO:0000313" key="9">
    <source>
        <dbReference type="EMBL" id="BCK79778.1"/>
    </source>
</evidence>
<protein>
    <submittedName>
        <fullName evidence="9">O-acyltransferase</fullName>
    </submittedName>
</protein>
<keyword evidence="5 8" id="KW-1133">Transmembrane helix</keyword>
<dbReference type="InterPro" id="IPR004299">
    <property type="entry name" value="MBOAT_fam"/>
</dbReference>
<accession>A0A810PTL4</accession>
<feature type="transmembrane region" description="Helical" evidence="8">
    <location>
        <begin position="47"/>
        <end position="64"/>
    </location>
</feature>
<evidence type="ECO:0000256" key="4">
    <source>
        <dbReference type="ARBA" id="ARBA00022692"/>
    </source>
</evidence>
<keyword evidence="7" id="KW-0012">Acyltransferase</keyword>
<dbReference type="Proteomes" id="UP000681343">
    <property type="component" value="Plasmid pMM35_01"/>
</dbReference>
<evidence type="ECO:0000256" key="7">
    <source>
        <dbReference type="PIRNR" id="PIRNR016636"/>
    </source>
</evidence>
<dbReference type="InterPro" id="IPR024194">
    <property type="entry name" value="Ac/AlaTfrase_AlgI/DltB"/>
</dbReference>
<feature type="transmembrane region" description="Helical" evidence="8">
    <location>
        <begin position="311"/>
        <end position="340"/>
    </location>
</feature>
<dbReference type="EMBL" id="AP023416">
    <property type="protein sequence ID" value="BCK79778.1"/>
    <property type="molecule type" value="Genomic_DNA"/>
</dbReference>
<feature type="transmembrane region" description="Helical" evidence="8">
    <location>
        <begin position="148"/>
        <end position="166"/>
    </location>
</feature>
<keyword evidence="7" id="KW-0808">Transferase</keyword>
<feature type="transmembrane region" description="Helical" evidence="8">
    <location>
        <begin position="106"/>
        <end position="128"/>
    </location>
</feature>
<dbReference type="PIRSF" id="PIRSF016636">
    <property type="entry name" value="AlgI_DltB"/>
    <property type="match status" value="1"/>
</dbReference>
<dbReference type="GO" id="GO:0016746">
    <property type="term" value="F:acyltransferase activity"/>
    <property type="evidence" value="ECO:0007669"/>
    <property type="project" value="UniProtKB-KW"/>
</dbReference>
<dbReference type="PANTHER" id="PTHR13285:SF18">
    <property type="entry name" value="PROTEIN-CYSTEINE N-PALMITOYLTRANSFERASE RASP"/>
    <property type="match status" value="1"/>
</dbReference>
<geneLocation type="plasmid" evidence="9 10">
    <name>pMM35_01</name>
</geneLocation>
<keyword evidence="4 8" id="KW-0812">Transmembrane</keyword>
<feature type="transmembrane region" description="Helical" evidence="8">
    <location>
        <begin position="408"/>
        <end position="431"/>
    </location>
</feature>
<dbReference type="InterPro" id="IPR028362">
    <property type="entry name" value="AlgI"/>
</dbReference>
<keyword evidence="3 7" id="KW-1003">Cell membrane</keyword>
<feature type="transmembrane region" description="Helical" evidence="8">
    <location>
        <begin position="76"/>
        <end position="94"/>
    </location>
</feature>
<evidence type="ECO:0000313" key="10">
    <source>
        <dbReference type="Proteomes" id="UP000681343"/>
    </source>
</evidence>
<evidence type="ECO:0000256" key="8">
    <source>
        <dbReference type="SAM" id="Phobius"/>
    </source>
</evidence>
<dbReference type="RefSeq" id="WP_212821567.1">
    <property type="nucleotide sequence ID" value="NZ_AP023416.1"/>
</dbReference>
<evidence type="ECO:0000256" key="6">
    <source>
        <dbReference type="ARBA" id="ARBA00023136"/>
    </source>
</evidence>
<evidence type="ECO:0000256" key="3">
    <source>
        <dbReference type="ARBA" id="ARBA00022475"/>
    </source>
</evidence>
<name>A0A810PTL4_9FIRM</name>
<evidence type="ECO:0000256" key="2">
    <source>
        <dbReference type="ARBA" id="ARBA00010323"/>
    </source>
</evidence>
<sequence>MLFNSLKFMVFLPAVLVLYWALPHRFRKYLLLAASYYFYMCWKPEFIVLILFSTAVNYFCALCIRRYPGAKKPMLIADLIVNFGLLFFFKYLNFFGETLTALCRAVGIPFTAPALDIILPVGISFYTFQTLSYTIDVYRGKMEPERDFITFALFVSYFPQLVAGPIERADNLLPQLKKEQVFRYDQAAHGVRLMVWGFFKKCVCAAYLSRLADAVYNDASYASGGAAALATAAFALQIYCDFGGYSDIARGCSEMMGVELMVNFKAPYFALSMRDFWKRWHISLTSWFREYVYFPLGGSRRGFARTLRNTLIVFALSGLWHGASWTFVVWGLLHALYLCAELIWNRLRRNAPKAPGPCCKALLLLKTFVLACIAWTFFRADTMADALAVLGAAFAGLRHPLTWMQDAWHLLTAGGTLTAAITVFSVLVLLLGDLLDEKNDAMAAVGRLRPAARYALYVVFLLGILLLIPKTTAAPFIYFQF</sequence>
<dbReference type="PIRSF" id="PIRSF500217">
    <property type="entry name" value="AlgI"/>
    <property type="match status" value="1"/>
</dbReference>
<feature type="transmembrane region" description="Helical" evidence="8">
    <location>
        <begin position="361"/>
        <end position="378"/>
    </location>
</feature>
<keyword evidence="6 7" id="KW-0472">Membrane</keyword>